<name>A0A8I1WD77_BACIU</name>
<accession>A0A8I1WD77</accession>
<evidence type="ECO:0000313" key="1">
    <source>
        <dbReference type="EMBL" id="MBO3794269.1"/>
    </source>
</evidence>
<sequence length="974" mass="107276">MSTFEQYENLPGVKVSYEDGNLFSGTQSTTATTQSILIIGTAIDGPVGEPVSVNSIGGPKAAEKLFGGMLERKTIYDDGIEKTVKVPHQGTLIRAMWEAIRSGNEDIRLLRVSGRAAKTELPVKDPNSEVLQPLADSLGNQLITGNIAFSKALNMASDLRLVKIEKIEEFEGTDTTATPYKTFNDATGYQNVDSTPGSETVYFPKDKFRPKNTIKITYKAKKRNYTEVTRNMDGQSDESTLGLLTQDPTMTNYFGAEVGNWSDDAKHQVNVYIKDSTGSVNTIPSLNSKGERLYRIGKEDNTVTDELNQVITDQEFKQGGIRFTSAYEEEVEKGTYPALNSSVTVTADYFYYNDLEIQESVTQIVPGKEKETFLNHTPESGSLEVYFESSGIKNILKENVDYTIVYPTEPNKKVSIMIKAGIGPVGAKLYAYYKTGENSTQGGRLIVQAKYPGTAYGGIEDIKDYASVYGVKTTVEYEVNANGTLDIENRVIRFIKPSDKKTTSTDNDLVFRTKDLKGVTTLREFANYVNSLSNNNIVYLDVPLDYGGIAVTGLLVTDYEVNSVTGKYEYRPINLGEIYDESIPGFRLNIDDSKSQNDPNRFPWLGTNGFFNTANLADTKAYYETLGGTYGLVEGTIDEYEPLDQGIYSKLENYAVDIISLADVNANTAIGKYDDEGALVVDTERNFATQLAQHCALVTAKTWETIGVIGVAASPLSGLRDVQQYIDLLTGNLNPSNEIKEFYISRGINPSYSNEHYMYNLATIEQVYNDDGDPIDIGKYVNIVFGPEVGLAHEKLGNYVANGSSVYAALISQLKVENATTNKEIPVAGLRYNLSEAQHNQLAGGRYVAFESKLNSNGNRVIVVKDGVTGAAVNSDYQRLSTVRITHATVQLIRKVADKFIGLPNGIAQRNSLATEIQSGLDKLKENGVLENFQFSIYSSAKDRVLGNAFITLELVPAYELRKIYTSVALRASL</sequence>
<dbReference type="RefSeq" id="WP_208556251.1">
    <property type="nucleotide sequence ID" value="NZ_JAGFPW010000005.1"/>
</dbReference>
<protein>
    <recommendedName>
        <fullName evidence="3">Tail sheath protein</fullName>
    </recommendedName>
</protein>
<proteinExistence type="predicted"/>
<organism evidence="1 2">
    <name type="scientific">Bacillus subtilis</name>
    <dbReference type="NCBI Taxonomy" id="1423"/>
    <lineage>
        <taxon>Bacteria</taxon>
        <taxon>Bacillati</taxon>
        <taxon>Bacillota</taxon>
        <taxon>Bacilli</taxon>
        <taxon>Bacillales</taxon>
        <taxon>Bacillaceae</taxon>
        <taxon>Bacillus</taxon>
    </lineage>
</organism>
<dbReference type="EMBL" id="JAGFPW010000005">
    <property type="protein sequence ID" value="MBO3794269.1"/>
    <property type="molecule type" value="Genomic_DNA"/>
</dbReference>
<evidence type="ECO:0000313" key="2">
    <source>
        <dbReference type="Proteomes" id="UP000665181"/>
    </source>
</evidence>
<dbReference type="Proteomes" id="UP000665181">
    <property type="component" value="Unassembled WGS sequence"/>
</dbReference>
<comment type="caution">
    <text evidence="1">The sequence shown here is derived from an EMBL/GenBank/DDBJ whole genome shotgun (WGS) entry which is preliminary data.</text>
</comment>
<reference evidence="1" key="1">
    <citation type="submission" date="2021-03" db="EMBL/GenBank/DDBJ databases">
        <title>Isolation of Bacillus subtilis from fermented food sample.</title>
        <authorList>
            <person name="Lakshmanan V."/>
            <person name="Athira K."/>
            <person name="Rajagopal K."/>
        </authorList>
    </citation>
    <scope>NUCLEOTIDE SEQUENCE</scope>
    <source>
        <strain evidence="1">S1</strain>
    </source>
</reference>
<gene>
    <name evidence="1" type="ORF">J5227_08095</name>
</gene>
<evidence type="ECO:0008006" key="3">
    <source>
        <dbReference type="Google" id="ProtNLM"/>
    </source>
</evidence>
<dbReference type="AlphaFoldDB" id="A0A8I1WD77"/>